<dbReference type="PANTHER" id="PTHR46140:SF1">
    <property type="entry name" value="VACUOLAR TRANSPORTER CHAPERONE COMPLEX SUBUNIT 4-RELATED"/>
    <property type="match status" value="1"/>
</dbReference>
<feature type="transmembrane region" description="Helical" evidence="6">
    <location>
        <begin position="359"/>
        <end position="378"/>
    </location>
</feature>
<comment type="caution">
    <text evidence="8">The sequence shown here is derived from an EMBL/GenBank/DDBJ whole genome shotgun (WGS) entry which is preliminary data.</text>
</comment>
<dbReference type="InterPro" id="IPR018966">
    <property type="entry name" value="VTC_domain"/>
</dbReference>
<evidence type="ECO:0000256" key="2">
    <source>
        <dbReference type="ARBA" id="ARBA00022692"/>
    </source>
</evidence>
<keyword evidence="4 6" id="KW-0472">Membrane</keyword>
<keyword evidence="2 6" id="KW-0812">Transmembrane</keyword>
<dbReference type="GO" id="GO:0006799">
    <property type="term" value="P:polyphosphate biosynthetic process"/>
    <property type="evidence" value="ECO:0007669"/>
    <property type="project" value="UniProtKB-ARBA"/>
</dbReference>
<gene>
    <name evidence="8" type="ORF">O0I10_006890</name>
</gene>
<evidence type="ECO:0000256" key="4">
    <source>
        <dbReference type="ARBA" id="ARBA00023136"/>
    </source>
</evidence>
<dbReference type="Proteomes" id="UP001234581">
    <property type="component" value="Unassembled WGS sequence"/>
</dbReference>
<accession>A0AAD7Y0L7</accession>
<evidence type="ECO:0000256" key="1">
    <source>
        <dbReference type="ARBA" id="ARBA00004127"/>
    </source>
</evidence>
<evidence type="ECO:0000259" key="7">
    <source>
        <dbReference type="Pfam" id="PF09359"/>
    </source>
</evidence>
<feature type="domain" description="VTC" evidence="7">
    <location>
        <begin position="3"/>
        <end position="130"/>
    </location>
</feature>
<evidence type="ECO:0000256" key="6">
    <source>
        <dbReference type="SAM" id="Phobius"/>
    </source>
</evidence>
<organism evidence="8 9">
    <name type="scientific">Lichtheimia ornata</name>
    <dbReference type="NCBI Taxonomy" id="688661"/>
    <lineage>
        <taxon>Eukaryota</taxon>
        <taxon>Fungi</taxon>
        <taxon>Fungi incertae sedis</taxon>
        <taxon>Mucoromycota</taxon>
        <taxon>Mucoromycotina</taxon>
        <taxon>Mucoromycetes</taxon>
        <taxon>Mucorales</taxon>
        <taxon>Lichtheimiaceae</taxon>
        <taxon>Lichtheimia</taxon>
    </lineage>
</organism>
<proteinExistence type="predicted"/>
<feature type="compositionally biased region" description="Low complexity" evidence="5">
    <location>
        <begin position="280"/>
        <end position="294"/>
    </location>
</feature>
<feature type="compositionally biased region" description="Low complexity" evidence="5">
    <location>
        <begin position="186"/>
        <end position="224"/>
    </location>
</feature>
<dbReference type="InterPro" id="IPR042267">
    <property type="entry name" value="VTC_sf"/>
</dbReference>
<feature type="compositionally biased region" description="Polar residues" evidence="5">
    <location>
        <begin position="259"/>
        <end position="268"/>
    </location>
</feature>
<evidence type="ECO:0000256" key="3">
    <source>
        <dbReference type="ARBA" id="ARBA00022989"/>
    </source>
</evidence>
<protein>
    <recommendedName>
        <fullName evidence="7">VTC domain-containing protein</fullName>
    </recommendedName>
</protein>
<dbReference type="GO" id="GO:0012505">
    <property type="term" value="C:endomembrane system"/>
    <property type="evidence" value="ECO:0007669"/>
    <property type="project" value="UniProtKB-SubCell"/>
</dbReference>
<keyword evidence="9" id="KW-1185">Reference proteome</keyword>
<evidence type="ECO:0000256" key="5">
    <source>
        <dbReference type="SAM" id="MobiDB-lite"/>
    </source>
</evidence>
<sequence length="381" mass="42657">MLNRTVYADSASDLVITIDTEIAMARPIHDNQEVHADDYYHSSSSSGSDDYFMQYHHHTLHKSSSFKSSDNYPYPSMAPNDIVRFPFAVIKISGSDSLQDYPSWLSKLCNSPLMEPVHDFSTYLHGVSVLMPHRVHVFPGWLSEMSIDLTCVQDRGTLIKPAQRTLTVDTGATDNNHLQLPPTPWSSSSAIASLSDKSNSSSGSNSTRATTPNSNHHHSPSANHTAKKFDDDHDKQETERAPLLKRKHDSFESYCSFDHPSSSRSDPSTCRDCHARRRQSSSYSQRSKSSTSMKSIDHYGSPLAHLGDHMQHFFQSLWPSIPPFGHHHGPILPTHNNNTTTATHETMNPMPSQRRGLKLIVLCSIVSTSLVFLFYYSLSTL</sequence>
<comment type="subcellular location">
    <subcellularLocation>
        <location evidence="1">Endomembrane system</location>
        <topology evidence="1">Multi-pass membrane protein</topology>
    </subcellularLocation>
</comment>
<feature type="region of interest" description="Disordered" evidence="5">
    <location>
        <begin position="170"/>
        <end position="296"/>
    </location>
</feature>
<dbReference type="InterPro" id="IPR051572">
    <property type="entry name" value="VTC_Complex_Subunit"/>
</dbReference>
<dbReference type="PANTHER" id="PTHR46140">
    <property type="entry name" value="VACUOLAR TRANSPORTER CHAPERONE 1-RELATED"/>
    <property type="match status" value="1"/>
</dbReference>
<dbReference type="RefSeq" id="XP_058342250.1">
    <property type="nucleotide sequence ID" value="XM_058486915.1"/>
</dbReference>
<reference evidence="8 9" key="1">
    <citation type="submission" date="2023-03" db="EMBL/GenBank/DDBJ databases">
        <title>Genome sequence of Lichtheimia ornata CBS 291.66.</title>
        <authorList>
            <person name="Mohabir J.T."/>
            <person name="Shea T.P."/>
            <person name="Kurbessoian T."/>
            <person name="Berby B."/>
            <person name="Fontaine J."/>
            <person name="Livny J."/>
            <person name="Gnirke A."/>
            <person name="Stajich J.E."/>
            <person name="Cuomo C.A."/>
        </authorList>
    </citation>
    <scope>NUCLEOTIDE SEQUENCE [LARGE SCALE GENOMIC DNA]</scope>
    <source>
        <strain evidence="8">CBS 291.66</strain>
    </source>
</reference>
<name>A0AAD7Y0L7_9FUNG</name>
<dbReference type="GeneID" id="83214300"/>
<keyword evidence="3 6" id="KW-1133">Transmembrane helix</keyword>
<dbReference type="EMBL" id="JARTCD010000032">
    <property type="protein sequence ID" value="KAJ8657337.1"/>
    <property type="molecule type" value="Genomic_DNA"/>
</dbReference>
<feature type="compositionally biased region" description="Basic and acidic residues" evidence="5">
    <location>
        <begin position="227"/>
        <end position="242"/>
    </location>
</feature>
<dbReference type="Gene3D" id="3.20.100.30">
    <property type="entry name" value="VTC, catalytic tunnel domain"/>
    <property type="match status" value="1"/>
</dbReference>
<dbReference type="AlphaFoldDB" id="A0AAD7Y0L7"/>
<evidence type="ECO:0000313" key="9">
    <source>
        <dbReference type="Proteomes" id="UP001234581"/>
    </source>
</evidence>
<evidence type="ECO:0000313" key="8">
    <source>
        <dbReference type="EMBL" id="KAJ8657337.1"/>
    </source>
</evidence>
<dbReference type="Pfam" id="PF09359">
    <property type="entry name" value="VTC"/>
    <property type="match status" value="1"/>
</dbReference>